<gene>
    <name evidence="1" type="ORF">tloyanaT_13120</name>
</gene>
<organism evidence="1 2">
    <name type="scientific">Thalassotalea loyana</name>
    <dbReference type="NCBI Taxonomy" id="280483"/>
    <lineage>
        <taxon>Bacteria</taxon>
        <taxon>Pseudomonadati</taxon>
        <taxon>Pseudomonadota</taxon>
        <taxon>Gammaproteobacteria</taxon>
        <taxon>Alteromonadales</taxon>
        <taxon>Colwelliaceae</taxon>
        <taxon>Thalassotalea</taxon>
    </lineage>
</organism>
<reference evidence="1 2" key="1">
    <citation type="submission" date="2023-03" db="EMBL/GenBank/DDBJ databases">
        <title>Thalassotalea loyana LMG 22536T draft genome sequence.</title>
        <authorList>
            <person name="Sawabe T."/>
        </authorList>
    </citation>
    <scope>NUCLEOTIDE SEQUENCE [LARGE SCALE GENOMIC DNA]</scope>
    <source>
        <strain evidence="1 2">LMG 22536</strain>
    </source>
</reference>
<dbReference type="Proteomes" id="UP001157134">
    <property type="component" value="Unassembled WGS sequence"/>
</dbReference>
<proteinExistence type="predicted"/>
<dbReference type="Gene3D" id="3.90.1690.10">
    <property type="entry name" value="phage-related protein like domain"/>
    <property type="match status" value="1"/>
</dbReference>
<evidence type="ECO:0008006" key="3">
    <source>
        <dbReference type="Google" id="ProtNLM"/>
    </source>
</evidence>
<name>A0ABQ6HE88_9GAMM</name>
<dbReference type="InterPro" id="IPR053738">
    <property type="entry name" value="Lambda_capsid_assembly"/>
</dbReference>
<comment type="caution">
    <text evidence="1">The sequence shown here is derived from an EMBL/GenBank/DDBJ whole genome shotgun (WGS) entry which is preliminary data.</text>
</comment>
<accession>A0ABQ6HE88</accession>
<dbReference type="EMBL" id="BSSV01000002">
    <property type="protein sequence ID" value="GLX85060.1"/>
    <property type="molecule type" value="Genomic_DNA"/>
</dbReference>
<evidence type="ECO:0000313" key="1">
    <source>
        <dbReference type="EMBL" id="GLX85060.1"/>
    </source>
</evidence>
<evidence type="ECO:0000313" key="2">
    <source>
        <dbReference type="Proteomes" id="UP001157134"/>
    </source>
</evidence>
<keyword evidence="2" id="KW-1185">Reference proteome</keyword>
<dbReference type="RefSeq" id="WP_284296806.1">
    <property type="nucleotide sequence ID" value="NZ_BSSV01000002.1"/>
</dbReference>
<sequence>MSGTPFKQNSVLTAIALGYSNRNFIADVVCPRAEVLTRDFRYTEFNLADSYTIPNTMVGRKGRPNEVEFGAEEKSSFVNDYGLEDAIPQHDIDAASNHPTFNPLNRATSKLTELVMLDREKRVANMIMNANSYVHKESLSGADKWTDSASKPLVQIADAIETPIVAPNVMVLSRKEALELRRNPSVVKSFNGTLGDDGLVPMEWIRQQLELDQIIIGSARYNTSNKGQPVNLGKLWTGGAALIHLKPAAQVQDDVTFCLTAEWGSKVAGSFEDESIGLRGGQRVRVGESIRELILAADAGYYLDSVI</sequence>
<protein>
    <recommendedName>
        <fullName evidence="3">Capsid protein</fullName>
    </recommendedName>
</protein>